<protein>
    <submittedName>
        <fullName evidence="1">Uncharacterized protein</fullName>
    </submittedName>
</protein>
<comment type="caution">
    <text evidence="1">The sequence shown here is derived from an EMBL/GenBank/DDBJ whole genome shotgun (WGS) entry which is preliminary data.</text>
</comment>
<reference evidence="1 2" key="1">
    <citation type="submission" date="2020-08" db="EMBL/GenBank/DDBJ databases">
        <title>Genomic Encyclopedia of Type Strains, Phase III (KMG-III): the genomes of soil and plant-associated and newly described type strains.</title>
        <authorList>
            <person name="Whitman W."/>
        </authorList>
    </citation>
    <scope>NUCLEOTIDE SEQUENCE [LARGE SCALE GENOMIC DNA]</scope>
    <source>
        <strain evidence="1 2">CECT 8305</strain>
    </source>
</reference>
<organism evidence="1 2">
    <name type="scientific">Streptomyces zagrosensis</name>
    <dbReference type="NCBI Taxonomy" id="1042984"/>
    <lineage>
        <taxon>Bacteria</taxon>
        <taxon>Bacillati</taxon>
        <taxon>Actinomycetota</taxon>
        <taxon>Actinomycetes</taxon>
        <taxon>Kitasatosporales</taxon>
        <taxon>Streptomycetaceae</taxon>
        <taxon>Streptomyces</taxon>
    </lineage>
</organism>
<gene>
    <name evidence="1" type="ORF">FHS42_002920</name>
</gene>
<proteinExistence type="predicted"/>
<accession>A0A7W9UYY7</accession>
<sequence length="196" mass="21731">MTAVNLSWCPPPGDDVMVLAAGRQWDAVRVSTAVAEWAFQFLDGAEDCAAIVDPRAAWVYWLLPPHLMAAAPVEQWDRLDGYVTRLTAGPAVHYLAVPPNQRRSGPGLHWRIPRHWSGRYLARPSYLSTVLATAIAFTHGLDALPQKCPICDRSLTPDEAVSVMGRRYPTDALTRPLSVHSNCARQARLTAQEPRR</sequence>
<keyword evidence="2" id="KW-1185">Reference proteome</keyword>
<name>A0A7W9UYY7_9ACTN</name>
<dbReference type="AlphaFoldDB" id="A0A7W9UYY7"/>
<dbReference type="RefSeq" id="WP_184572513.1">
    <property type="nucleotide sequence ID" value="NZ_JACHJL010000006.1"/>
</dbReference>
<evidence type="ECO:0000313" key="1">
    <source>
        <dbReference type="EMBL" id="MBB5935851.1"/>
    </source>
</evidence>
<dbReference type="EMBL" id="JACHJL010000006">
    <property type="protein sequence ID" value="MBB5935851.1"/>
    <property type="molecule type" value="Genomic_DNA"/>
</dbReference>
<evidence type="ECO:0000313" key="2">
    <source>
        <dbReference type="Proteomes" id="UP000588098"/>
    </source>
</evidence>
<dbReference type="Proteomes" id="UP000588098">
    <property type="component" value="Unassembled WGS sequence"/>
</dbReference>